<sequence length="415" mass="43611">MSAQTSTAPPGSPGPLAGVRVVEISSFVAVPLAGMTLAQLGCEVIRIDPVGGAADYRRWPVTDSGQSIYWAGLNKGKRSVAVDMRSPQGQQLVTRLITESGPTGGILITNVVGREWHSFEQLTKERPDLIHLEVSGRADGGTGVDYTVNAGIGFPLVTGPPTQAGPVNHVLPAWDVSCGLYAALAITAALRARDATGVGARIRVPLEDVALATAGNLGFLSEPMINGTQRERLGNAIYGQYGANFTSSDGVAFMLVALTGRHFRDLTELTGSTKAVAALGDALDVDFTDEGQRYRHRDALSGLFSIWFRERTAAEIAEALAATSILWERYRTFAECAEDERVTANPLFSTLAQPRIGEYLAPGLPIEFDGAHIPAVAAPALGDDTVAVLGERLGISPDDVAGLAESGTVAMGSDA</sequence>
<comment type="caution">
    <text evidence="1">The sequence shown here is derived from an EMBL/GenBank/DDBJ whole genome shotgun (WGS) entry which is preliminary data.</text>
</comment>
<protein>
    <submittedName>
        <fullName evidence="1">CoA transferase</fullName>
    </submittedName>
</protein>
<dbReference type="EMBL" id="JACKTY010000018">
    <property type="protein sequence ID" value="MCV7225832.1"/>
    <property type="molecule type" value="Genomic_DNA"/>
</dbReference>
<proteinExistence type="predicted"/>
<name>A0ABT3C8M7_9MYCO</name>
<reference evidence="1 2" key="1">
    <citation type="journal article" date="2022" name="BMC Genomics">
        <title>Comparative genome analysis of mycobacteria focusing on tRNA and non-coding RNA.</title>
        <authorList>
            <person name="Behra P.R.K."/>
            <person name="Pettersson B.M.F."/>
            <person name="Ramesh M."/>
            <person name="Das S."/>
            <person name="Dasgupta S."/>
            <person name="Kirsebom L.A."/>
        </authorList>
    </citation>
    <scope>NUCLEOTIDE SEQUENCE [LARGE SCALE GENOMIC DNA]</scope>
    <source>
        <strain evidence="1 2">DSM 44078</strain>
    </source>
</reference>
<accession>A0ABT3C8M7</accession>
<dbReference type="Gene3D" id="3.30.1540.10">
    <property type="entry name" value="formyl-coa transferase, domain 3"/>
    <property type="match status" value="1"/>
</dbReference>
<keyword evidence="2" id="KW-1185">Reference proteome</keyword>
<evidence type="ECO:0000313" key="2">
    <source>
        <dbReference type="Proteomes" id="UP001526201"/>
    </source>
</evidence>
<dbReference type="InterPro" id="IPR050509">
    <property type="entry name" value="CoA-transferase_III"/>
</dbReference>
<evidence type="ECO:0000313" key="1">
    <source>
        <dbReference type="EMBL" id="MCV7225832.1"/>
    </source>
</evidence>
<organism evidence="1 2">
    <name type="scientific">Mycolicibacterium komossense</name>
    <dbReference type="NCBI Taxonomy" id="1779"/>
    <lineage>
        <taxon>Bacteria</taxon>
        <taxon>Bacillati</taxon>
        <taxon>Actinomycetota</taxon>
        <taxon>Actinomycetes</taxon>
        <taxon>Mycobacteriales</taxon>
        <taxon>Mycobacteriaceae</taxon>
        <taxon>Mycolicibacterium</taxon>
    </lineage>
</organism>
<dbReference type="InterPro" id="IPR023606">
    <property type="entry name" value="CoA-Trfase_III_dom_1_sf"/>
</dbReference>
<dbReference type="Gene3D" id="3.40.50.10540">
    <property type="entry name" value="Crotonobetainyl-coa:carnitine coa-transferase, domain 1"/>
    <property type="match status" value="1"/>
</dbReference>
<gene>
    <name evidence="1" type="ORF">H7J73_07275</name>
</gene>
<dbReference type="Pfam" id="PF02515">
    <property type="entry name" value="CoA_transf_3"/>
    <property type="match status" value="1"/>
</dbReference>
<keyword evidence="1" id="KW-0808">Transferase</keyword>
<dbReference type="InterPro" id="IPR044855">
    <property type="entry name" value="CoA-Trfase_III_dom3_sf"/>
</dbReference>
<dbReference type="SUPFAM" id="SSF89796">
    <property type="entry name" value="CoA-transferase family III (CaiB/BaiF)"/>
    <property type="match status" value="1"/>
</dbReference>
<dbReference type="PANTHER" id="PTHR48228">
    <property type="entry name" value="SUCCINYL-COA--D-CITRAMALATE COA-TRANSFERASE"/>
    <property type="match status" value="1"/>
</dbReference>
<dbReference type="GO" id="GO:0016740">
    <property type="term" value="F:transferase activity"/>
    <property type="evidence" value="ECO:0007669"/>
    <property type="project" value="UniProtKB-KW"/>
</dbReference>
<dbReference type="Proteomes" id="UP001526201">
    <property type="component" value="Unassembled WGS sequence"/>
</dbReference>
<dbReference type="InterPro" id="IPR003673">
    <property type="entry name" value="CoA-Trfase_fam_III"/>
</dbReference>
<dbReference type="RefSeq" id="WP_264066647.1">
    <property type="nucleotide sequence ID" value="NZ_JACKTY010000018.1"/>
</dbReference>
<dbReference type="PANTHER" id="PTHR48228:SF5">
    <property type="entry name" value="ALPHA-METHYLACYL-COA RACEMASE"/>
    <property type="match status" value="1"/>
</dbReference>